<dbReference type="PANTHER" id="PTHR32332:SF33">
    <property type="entry name" value="NITRONATE MONOOXYGENASE DOMAIN-CONTAINING PROTEIN"/>
    <property type="match status" value="1"/>
</dbReference>
<reference evidence="5" key="1">
    <citation type="journal article" date="2011" name="BMC Genomics">
        <title>Complete genome sequence of the filamentous anoxygenic phototrophic bacterium Chloroflexus aurantiacus.</title>
        <authorList>
            <person name="Tang K.H."/>
            <person name="Barry K."/>
            <person name="Chertkov O."/>
            <person name="Dalin E."/>
            <person name="Han C.S."/>
            <person name="Hauser L.J."/>
            <person name="Honchak B.M."/>
            <person name="Karbach L.E."/>
            <person name="Land M.L."/>
            <person name="Lapidus A."/>
            <person name="Larimer F.W."/>
            <person name="Mikhailova N."/>
            <person name="Pitluck S."/>
            <person name="Pierson B.K."/>
            <person name="Blankenship R.E."/>
        </authorList>
    </citation>
    <scope>NUCLEOTIDE SEQUENCE [LARGE SCALE GENOMIC DNA]</scope>
    <source>
        <strain evidence="5">ATCC 29366 / DSM 635 / J-10-fl</strain>
    </source>
</reference>
<dbReference type="SUPFAM" id="SSF51412">
    <property type="entry name" value="Inosine monophosphate dehydrogenase (IMPDH)"/>
    <property type="match status" value="1"/>
</dbReference>
<evidence type="ECO:0000313" key="4">
    <source>
        <dbReference type="EMBL" id="ABY35690.1"/>
    </source>
</evidence>
<dbReference type="Gene3D" id="3.20.20.70">
    <property type="entry name" value="Aldolase class I"/>
    <property type="match status" value="1"/>
</dbReference>
<dbReference type="GO" id="GO:0016491">
    <property type="term" value="F:oxidoreductase activity"/>
    <property type="evidence" value="ECO:0000318"/>
    <property type="project" value="GO_Central"/>
</dbReference>
<dbReference type="EnsemblBacteria" id="ABY35690">
    <property type="protein sequence ID" value="ABY35690"/>
    <property type="gene ID" value="Caur_2483"/>
</dbReference>
<evidence type="ECO:0000256" key="2">
    <source>
        <dbReference type="ARBA" id="ARBA00022643"/>
    </source>
</evidence>
<dbReference type="InterPro" id="IPR004136">
    <property type="entry name" value="NMO"/>
</dbReference>
<proteinExistence type="predicted"/>
<dbReference type="GO" id="GO:0018580">
    <property type="term" value="F:nitronate monooxygenase activity"/>
    <property type="evidence" value="ECO:0007669"/>
    <property type="project" value="InterPro"/>
</dbReference>
<evidence type="ECO:0000313" key="5">
    <source>
        <dbReference type="Proteomes" id="UP000002008"/>
    </source>
</evidence>
<sequence>MRASDLPMIIQGGMGAAVSDWRLARAVAACGQLGVVSGTGIDTILIRRLQDGDPDGAMRRAMAHFPIPGVAERVLTAYFRPDGRAPGEPYDLLPMYNLKVSKERQQIAILAAFVEVWLAKEGHDRPIGMNLLTKIQLPNLALLYGALLAGVDVIIMGAGIPREIPAALDALAAHLPARLTAEIEGDEGAPPTYITFDPREHWAGEPPPLRRPLFLPIVASVTLATMFARKIAGVDGLVIEGPTAGGHNAPPRGELQLNERGEPLYGPRDLVDPTKVAALGLPFWLAGGTASPEGLAAARAAGAMGIQVGTLFAFCNDSGLAEPLRRSVLDAAARGTVDVFTDPRASPTGYPFKVVRWDNDPAQGVPRQRICDLGYLRTMYRTPKGTIGYRCASEPIATFVKKGGNLCDTEGRRCLCNALMSNIGVGQARADIGVEPPLLTSGDDLRRLPTIFDVTQGYSAADVIAYLLGQRPPVAAISLATKPAATVADQVGI</sequence>
<dbReference type="InterPro" id="IPR013785">
    <property type="entry name" value="Aldolase_TIM"/>
</dbReference>
<dbReference type="EMBL" id="CP000909">
    <property type="protein sequence ID" value="ABY35690.1"/>
    <property type="molecule type" value="Genomic_DNA"/>
</dbReference>
<keyword evidence="5" id="KW-1185">Reference proteome</keyword>
<dbReference type="Proteomes" id="UP000002008">
    <property type="component" value="Chromosome"/>
</dbReference>
<protein>
    <submittedName>
        <fullName evidence="4">2-nitropropane dioxygenase</fullName>
    </submittedName>
</protein>
<dbReference type="PANTHER" id="PTHR32332">
    <property type="entry name" value="2-NITROPROPANE DIOXYGENASE"/>
    <property type="match status" value="1"/>
</dbReference>
<gene>
    <name evidence="4" type="ordered locus">Caur_2483</name>
</gene>
<organism evidence="4 5">
    <name type="scientific">Chloroflexus aurantiacus (strain ATCC 29366 / DSM 635 / J-10-fl)</name>
    <dbReference type="NCBI Taxonomy" id="324602"/>
    <lineage>
        <taxon>Bacteria</taxon>
        <taxon>Bacillati</taxon>
        <taxon>Chloroflexota</taxon>
        <taxon>Chloroflexia</taxon>
        <taxon>Chloroflexales</taxon>
        <taxon>Chloroflexineae</taxon>
        <taxon>Chloroflexaceae</taxon>
        <taxon>Chloroflexus</taxon>
    </lineage>
</organism>
<dbReference type="eggNOG" id="COG2070">
    <property type="taxonomic scope" value="Bacteria"/>
</dbReference>
<dbReference type="RefSeq" id="WP_012258343.1">
    <property type="nucleotide sequence ID" value="NC_010175.1"/>
</dbReference>
<dbReference type="InParanoid" id="A9WHZ9"/>
<dbReference type="AlphaFoldDB" id="A9WHZ9"/>
<keyword evidence="4" id="KW-0223">Dioxygenase</keyword>
<dbReference type="PATRIC" id="fig|324602.8.peg.2799"/>
<dbReference type="HOGENOM" id="CLU_567088_0_0_0"/>
<evidence type="ECO:0000256" key="1">
    <source>
        <dbReference type="ARBA" id="ARBA00022630"/>
    </source>
</evidence>
<dbReference type="Pfam" id="PF03060">
    <property type="entry name" value="NMO"/>
    <property type="match status" value="1"/>
</dbReference>
<dbReference type="CDD" id="cd04730">
    <property type="entry name" value="NPD_like"/>
    <property type="match status" value="1"/>
</dbReference>
<evidence type="ECO:0000256" key="3">
    <source>
        <dbReference type="ARBA" id="ARBA00023002"/>
    </source>
</evidence>
<dbReference type="STRING" id="324602.Caur_2483"/>
<name>A9WHZ9_CHLAA</name>
<accession>A9WHZ9</accession>
<keyword evidence="3" id="KW-0560">Oxidoreductase</keyword>
<dbReference type="KEGG" id="cau:Caur_2483"/>
<keyword evidence="1" id="KW-0285">Flavoprotein</keyword>
<dbReference type="GO" id="GO:0051213">
    <property type="term" value="F:dioxygenase activity"/>
    <property type="evidence" value="ECO:0007669"/>
    <property type="project" value="UniProtKB-KW"/>
</dbReference>
<keyword evidence="2" id="KW-0288">FMN</keyword>